<evidence type="ECO:0000313" key="2">
    <source>
        <dbReference type="Proteomes" id="UP000623467"/>
    </source>
</evidence>
<sequence length="278" mass="31003">MSLSDSPFTNRLNTNYVPSDSEILEIRAVLVDPTEEIARIDAQIAEMELALAQLKEKRGLLQQPINAHRALISPMRFIPQDFLLEIFLACLPTRHNPLIDYNEAPLLLGRICRQWRSVAYSAPVLWSLIHIPAVKYFATPPKIRSRLEKIVEAWLERSAGCPLSVSVHDFANHSSPLLPQLAGISRRLRSLTLAGDADLMSPLLRLGPEDLPLLKTIRVKTMTGQTPSTNILHVPTLEDVALCSTTLRDPLSLPLPWSQLTNLRLECSDRWTGGGVST</sequence>
<accession>A0A8H6XWZ9</accession>
<name>A0A8H6XWZ9_9AGAR</name>
<comment type="caution">
    <text evidence="1">The sequence shown here is derived from an EMBL/GenBank/DDBJ whole genome shotgun (WGS) entry which is preliminary data.</text>
</comment>
<gene>
    <name evidence="1" type="ORF">MSAN_01780500</name>
</gene>
<dbReference type="EMBL" id="JACAZH010000017">
    <property type="protein sequence ID" value="KAF7348269.1"/>
    <property type="molecule type" value="Genomic_DNA"/>
</dbReference>
<organism evidence="1 2">
    <name type="scientific">Mycena sanguinolenta</name>
    <dbReference type="NCBI Taxonomy" id="230812"/>
    <lineage>
        <taxon>Eukaryota</taxon>
        <taxon>Fungi</taxon>
        <taxon>Dikarya</taxon>
        <taxon>Basidiomycota</taxon>
        <taxon>Agaricomycotina</taxon>
        <taxon>Agaricomycetes</taxon>
        <taxon>Agaricomycetidae</taxon>
        <taxon>Agaricales</taxon>
        <taxon>Marasmiineae</taxon>
        <taxon>Mycenaceae</taxon>
        <taxon>Mycena</taxon>
    </lineage>
</organism>
<dbReference type="AlphaFoldDB" id="A0A8H6XWZ9"/>
<evidence type="ECO:0000313" key="1">
    <source>
        <dbReference type="EMBL" id="KAF7348269.1"/>
    </source>
</evidence>
<keyword evidence="2" id="KW-1185">Reference proteome</keyword>
<reference evidence="1" key="1">
    <citation type="submission" date="2020-05" db="EMBL/GenBank/DDBJ databases">
        <title>Mycena genomes resolve the evolution of fungal bioluminescence.</title>
        <authorList>
            <person name="Tsai I.J."/>
        </authorList>
    </citation>
    <scope>NUCLEOTIDE SEQUENCE</scope>
    <source>
        <strain evidence="1">160909Yilan</strain>
    </source>
</reference>
<protein>
    <recommendedName>
        <fullName evidence="3">F-box domain-containing protein</fullName>
    </recommendedName>
</protein>
<proteinExistence type="predicted"/>
<dbReference type="OrthoDB" id="3365698at2759"/>
<evidence type="ECO:0008006" key="3">
    <source>
        <dbReference type="Google" id="ProtNLM"/>
    </source>
</evidence>
<dbReference type="Proteomes" id="UP000623467">
    <property type="component" value="Unassembled WGS sequence"/>
</dbReference>